<feature type="compositionally biased region" description="Polar residues" evidence="1">
    <location>
        <begin position="92"/>
        <end position="122"/>
    </location>
</feature>
<accession>A0A521CCG7</accession>
<dbReference type="Proteomes" id="UP000319267">
    <property type="component" value="Unassembled WGS sequence"/>
</dbReference>
<feature type="compositionally biased region" description="Low complexity" evidence="1">
    <location>
        <begin position="212"/>
        <end position="230"/>
    </location>
</feature>
<keyword evidence="2" id="KW-0812">Transmembrane</keyword>
<feature type="transmembrane region" description="Helical" evidence="2">
    <location>
        <begin position="42"/>
        <end position="62"/>
    </location>
</feature>
<evidence type="ECO:0000313" key="3">
    <source>
        <dbReference type="EMBL" id="SMO57113.1"/>
    </source>
</evidence>
<protein>
    <recommendedName>
        <fullName evidence="5">Outer membrane protein beta-barrel domain-containing protein</fullName>
    </recommendedName>
</protein>
<evidence type="ECO:0000256" key="1">
    <source>
        <dbReference type="SAM" id="MobiDB-lite"/>
    </source>
</evidence>
<gene>
    <name evidence="3" type="ORF">SAMN06265220_102233</name>
</gene>
<keyword evidence="4" id="KW-1185">Reference proteome</keyword>
<sequence length="527" mass="60122">MENKKEIGKIFKDKLELLDKSPSNNLWASIESDLNKKRKRRLLFWLIPSLLLIGLASSVFVLELKQNQNNPLGFEKDKTIINQSKTTHDQKQSLATKNNTAQDSVNKTSSENKPSIKKTIQNSSETKTTIKKSKTEKLIKQSSKLVTSTDEYEEYEVVKKYKVIIRKNKTVTTSKKPNSISEKPESSPKKSNGIAKKASIISKKPRSKTTLKNPKNSISKNNISKNNISKSKNKKSTIQKTPHDSIVYKQNQSIKTEDSEKSNTKTSKENLQDSDNPKTIKQDSIIPKQEKKTTPKREYIEREYPEQKNEDDPEFSVSVFYGPAIFGSLSGKSTINESLDNVSKSHPITSHYGVYFKTMYGKYGFKAGFSKINLKISNHLNNQSPINYENMVLTNNDIYKVMGNDADIRLVQKISYYEIPLEFNYAIKKDETPYGMEAFSGFSVLFSDANQLYLSSNNLKTEGIGSTKNLNKMNLSLNLGMGFYYKLNEKFQFDFNPIFKYYLSTFKDYSAPKPYSLSIQSGVTYKF</sequence>
<organism evidence="3 4">
    <name type="scientific">Flavobacterium nitrogenifigens</name>
    <dbReference type="NCBI Taxonomy" id="1617283"/>
    <lineage>
        <taxon>Bacteria</taxon>
        <taxon>Pseudomonadati</taxon>
        <taxon>Bacteroidota</taxon>
        <taxon>Flavobacteriia</taxon>
        <taxon>Flavobacteriales</taxon>
        <taxon>Flavobacteriaceae</taxon>
        <taxon>Flavobacterium</taxon>
    </lineage>
</organism>
<keyword evidence="2" id="KW-1133">Transmembrane helix</keyword>
<feature type="compositionally biased region" description="Basic and acidic residues" evidence="1">
    <location>
        <begin position="255"/>
        <end position="281"/>
    </location>
</feature>
<evidence type="ECO:0000313" key="4">
    <source>
        <dbReference type="Proteomes" id="UP000319267"/>
    </source>
</evidence>
<feature type="compositionally biased region" description="Low complexity" evidence="1">
    <location>
        <begin position="189"/>
        <end position="202"/>
    </location>
</feature>
<name>A0A521CCG7_9FLAO</name>
<feature type="region of interest" description="Disordered" evidence="1">
    <location>
        <begin position="85"/>
        <end position="127"/>
    </location>
</feature>
<reference evidence="3 4" key="1">
    <citation type="submission" date="2017-05" db="EMBL/GenBank/DDBJ databases">
        <authorList>
            <person name="Varghese N."/>
            <person name="Submissions S."/>
        </authorList>
    </citation>
    <scope>NUCLEOTIDE SEQUENCE [LARGE SCALE GENOMIC DNA]</scope>
    <source>
        <strain evidence="3 4">DSM 29982</strain>
    </source>
</reference>
<evidence type="ECO:0008006" key="5">
    <source>
        <dbReference type="Google" id="ProtNLM"/>
    </source>
</evidence>
<proteinExistence type="predicted"/>
<dbReference type="AlphaFoldDB" id="A0A521CCG7"/>
<dbReference type="EMBL" id="FXTQ01000002">
    <property type="protein sequence ID" value="SMO57113.1"/>
    <property type="molecule type" value="Genomic_DNA"/>
</dbReference>
<feature type="region of interest" description="Disordered" evidence="1">
    <location>
        <begin position="172"/>
        <end position="314"/>
    </location>
</feature>
<dbReference type="OrthoDB" id="1319616at2"/>
<keyword evidence="2" id="KW-0472">Membrane</keyword>
<evidence type="ECO:0000256" key="2">
    <source>
        <dbReference type="SAM" id="Phobius"/>
    </source>
</evidence>
<feature type="compositionally biased region" description="Basic and acidic residues" evidence="1">
    <location>
        <begin position="288"/>
        <end position="310"/>
    </location>
</feature>
<dbReference type="RefSeq" id="WP_111379511.1">
    <property type="nucleotide sequence ID" value="NZ_CP043612.1"/>
</dbReference>